<gene>
    <name evidence="1" type="ORF">N864_11350</name>
</gene>
<organism evidence="1 2">
    <name type="scientific">Intrasporangium chromatireducens Q5-1</name>
    <dbReference type="NCBI Taxonomy" id="584657"/>
    <lineage>
        <taxon>Bacteria</taxon>
        <taxon>Bacillati</taxon>
        <taxon>Actinomycetota</taxon>
        <taxon>Actinomycetes</taxon>
        <taxon>Micrococcales</taxon>
        <taxon>Intrasporangiaceae</taxon>
        <taxon>Intrasporangium</taxon>
    </lineage>
</organism>
<accession>W9GH75</accession>
<name>W9GH75_9MICO</name>
<dbReference type="Proteomes" id="UP000019494">
    <property type="component" value="Unassembled WGS sequence"/>
</dbReference>
<dbReference type="EMBL" id="AWQS01000232">
    <property type="protein sequence ID" value="EWT04507.1"/>
    <property type="molecule type" value="Genomic_DNA"/>
</dbReference>
<protein>
    <submittedName>
        <fullName evidence="1">Uncharacterized protein</fullName>
    </submittedName>
</protein>
<comment type="caution">
    <text evidence="1">The sequence shown here is derived from an EMBL/GenBank/DDBJ whole genome shotgun (WGS) entry which is preliminary data.</text>
</comment>
<reference evidence="2" key="1">
    <citation type="submission" date="2013-08" db="EMBL/GenBank/DDBJ databases">
        <title>Intrasporangium oryzae NRRL B-24470.</title>
        <authorList>
            <person name="Liu H."/>
            <person name="Wang G."/>
        </authorList>
    </citation>
    <scope>NUCLEOTIDE SEQUENCE [LARGE SCALE GENOMIC DNA]</scope>
    <source>
        <strain evidence="2">Q5-1</strain>
    </source>
</reference>
<sequence>MSVAELLHRTASAAWARAELEGPFGPTYSLAHAIHLAATLAANLVPKGADVALTRFEVSPGDTAAALAHAEKLIRSVAIESLPPGSSRLVAMLDDVTRQVHP</sequence>
<proteinExistence type="predicted"/>
<keyword evidence="2" id="KW-1185">Reference proteome</keyword>
<evidence type="ECO:0000313" key="2">
    <source>
        <dbReference type="Proteomes" id="UP000019494"/>
    </source>
</evidence>
<evidence type="ECO:0000313" key="1">
    <source>
        <dbReference type="EMBL" id="EWT04507.1"/>
    </source>
</evidence>
<dbReference type="AlphaFoldDB" id="W9GH75"/>